<organism evidence="1 2">
    <name type="scientific">Niallia taxi</name>
    <dbReference type="NCBI Taxonomy" id="2499688"/>
    <lineage>
        <taxon>Bacteria</taxon>
        <taxon>Bacillati</taxon>
        <taxon>Bacillota</taxon>
        <taxon>Bacilli</taxon>
        <taxon>Bacillales</taxon>
        <taxon>Bacillaceae</taxon>
        <taxon>Niallia</taxon>
    </lineage>
</organism>
<name>A0A437KFC9_9BACI</name>
<accession>A0A437KFC9</accession>
<dbReference type="RefSeq" id="WP_127734359.1">
    <property type="nucleotide sequence ID" value="NZ_CAJCKN010000032.1"/>
</dbReference>
<dbReference type="Pfam" id="PF10055">
    <property type="entry name" value="DUF2292"/>
    <property type="match status" value="1"/>
</dbReference>
<gene>
    <name evidence="1" type="ORF">EM808_00395</name>
</gene>
<reference evidence="1 2" key="1">
    <citation type="submission" date="2019-01" db="EMBL/GenBank/DDBJ databases">
        <title>Bacillus sp. M5HDSG1-1, whole genome shotgun sequence.</title>
        <authorList>
            <person name="Tuo L."/>
        </authorList>
    </citation>
    <scope>NUCLEOTIDE SEQUENCE [LARGE SCALE GENOMIC DNA]</scope>
    <source>
        <strain evidence="1 2">M5HDSG1-1</strain>
    </source>
</reference>
<protein>
    <submittedName>
        <fullName evidence="1">DUF2292 domain-containing protein</fullName>
    </submittedName>
</protein>
<sequence length="52" mass="5947">MAEVTFENEKYIISILKEIEYGSVTITLHAGKIAQIEREEKIRIQADNPKKG</sequence>
<comment type="caution">
    <text evidence="1">The sequence shown here is derived from an EMBL/GenBank/DDBJ whole genome shotgun (WGS) entry which is preliminary data.</text>
</comment>
<dbReference type="GeneID" id="87619228"/>
<dbReference type="EMBL" id="RZTZ01000001">
    <property type="protein sequence ID" value="RVT66984.1"/>
    <property type="molecule type" value="Genomic_DNA"/>
</dbReference>
<keyword evidence="2" id="KW-1185">Reference proteome</keyword>
<proteinExistence type="predicted"/>
<dbReference type="AlphaFoldDB" id="A0A437KFC9"/>
<evidence type="ECO:0000313" key="1">
    <source>
        <dbReference type="EMBL" id="RVT66984.1"/>
    </source>
</evidence>
<dbReference type="Proteomes" id="UP000288024">
    <property type="component" value="Unassembled WGS sequence"/>
</dbReference>
<evidence type="ECO:0000313" key="2">
    <source>
        <dbReference type="Proteomes" id="UP000288024"/>
    </source>
</evidence>
<dbReference type="InterPro" id="IPR018743">
    <property type="entry name" value="DUF2292"/>
</dbReference>